<comment type="similarity">
    <text evidence="1">Belongs to the short-chain dehydrogenases/reductases (SDR) family.</text>
</comment>
<sequence>MTVAPRVALITGAGQGLGATVALRLAGEGVAIAVNDLVPERAEKSAAAVVAAGGRAVAVPGDITDPATVTRIVDDVRDRLGPIAILINNAGIPAGGVTLAPFADTSPADWEAMIGLNIYGVLHCTHAVIGQMTELGWGRIITVTSDSARTGEARMAVYAASKAAGASLMRSLSKELGRDGITCNTLSLGTIVPAELAGTERMLAHAKRYPLRRLGTYDNVASAVAWLVSDDGGWTTGQTIPINGGYSTS</sequence>
<dbReference type="PRINTS" id="PR00080">
    <property type="entry name" value="SDRFAMILY"/>
</dbReference>
<name>A0A857MDU0_9ACTN</name>
<protein>
    <submittedName>
        <fullName evidence="3">SDR family oxidoreductase</fullName>
    </submittedName>
</protein>
<dbReference type="InterPro" id="IPR036291">
    <property type="entry name" value="NAD(P)-bd_dom_sf"/>
</dbReference>
<dbReference type="GO" id="GO:0030497">
    <property type="term" value="P:fatty acid elongation"/>
    <property type="evidence" value="ECO:0007669"/>
    <property type="project" value="TreeGrafter"/>
</dbReference>
<dbReference type="InterPro" id="IPR020904">
    <property type="entry name" value="Sc_DH/Rdtase_CS"/>
</dbReference>
<dbReference type="FunFam" id="3.40.50.720:FF:000173">
    <property type="entry name" value="3-oxoacyl-[acyl-carrier protein] reductase"/>
    <property type="match status" value="1"/>
</dbReference>
<evidence type="ECO:0000313" key="3">
    <source>
        <dbReference type="EMBL" id="QHN40583.1"/>
    </source>
</evidence>
<dbReference type="PROSITE" id="PS00061">
    <property type="entry name" value="ADH_SHORT"/>
    <property type="match status" value="1"/>
</dbReference>
<dbReference type="EMBL" id="CP045810">
    <property type="protein sequence ID" value="QHN40583.1"/>
    <property type="molecule type" value="Genomic_DNA"/>
</dbReference>
<dbReference type="PRINTS" id="PR00081">
    <property type="entry name" value="GDHRDH"/>
</dbReference>
<proteinExistence type="inferred from homology"/>
<dbReference type="PANTHER" id="PTHR42760">
    <property type="entry name" value="SHORT-CHAIN DEHYDROGENASES/REDUCTASES FAMILY MEMBER"/>
    <property type="match status" value="1"/>
</dbReference>
<dbReference type="CDD" id="cd05233">
    <property type="entry name" value="SDR_c"/>
    <property type="match status" value="1"/>
</dbReference>
<dbReference type="SUPFAM" id="SSF51735">
    <property type="entry name" value="NAD(P)-binding Rossmann-fold domains"/>
    <property type="match status" value="1"/>
</dbReference>
<accession>A0A857MDU0</accession>
<dbReference type="Pfam" id="PF13561">
    <property type="entry name" value="adh_short_C2"/>
    <property type="match status" value="1"/>
</dbReference>
<organism evidence="3">
    <name type="scientific">Gordonia amarae</name>
    <dbReference type="NCBI Taxonomy" id="36821"/>
    <lineage>
        <taxon>Bacteria</taxon>
        <taxon>Bacillati</taxon>
        <taxon>Actinomycetota</taxon>
        <taxon>Actinomycetes</taxon>
        <taxon>Mycobacteriales</taxon>
        <taxon>Gordoniaceae</taxon>
        <taxon>Gordonia</taxon>
    </lineage>
</organism>
<dbReference type="Gene3D" id="3.40.50.720">
    <property type="entry name" value="NAD(P)-binding Rossmann-like Domain"/>
    <property type="match status" value="1"/>
</dbReference>
<evidence type="ECO:0000256" key="2">
    <source>
        <dbReference type="ARBA" id="ARBA00023002"/>
    </source>
</evidence>
<evidence type="ECO:0000256" key="1">
    <source>
        <dbReference type="ARBA" id="ARBA00006484"/>
    </source>
</evidence>
<gene>
    <name evidence="3" type="ORF">GII30_16820</name>
</gene>
<keyword evidence="2" id="KW-0560">Oxidoreductase</keyword>
<dbReference type="RefSeq" id="WP_005190498.1">
    <property type="nucleotide sequence ID" value="NZ_CP045804.1"/>
</dbReference>
<dbReference type="PANTHER" id="PTHR42760:SF40">
    <property type="entry name" value="3-OXOACYL-[ACYL-CARRIER-PROTEIN] REDUCTASE, CHLOROPLASTIC"/>
    <property type="match status" value="1"/>
</dbReference>
<dbReference type="GO" id="GO:0016616">
    <property type="term" value="F:oxidoreductase activity, acting on the CH-OH group of donors, NAD or NADP as acceptor"/>
    <property type="evidence" value="ECO:0007669"/>
    <property type="project" value="TreeGrafter"/>
</dbReference>
<reference evidence="3" key="1">
    <citation type="journal article" date="2021" name="Nat. Microbiol.">
        <title>Cocultivation of an ultrasmall environmental parasitic bacterium with lytic ability against bacteria associated with wastewater foams.</title>
        <authorList>
            <person name="Batinovic S."/>
            <person name="Rose J.J.A."/>
            <person name="Ratcliffe J."/>
            <person name="Seviour R.J."/>
            <person name="Petrovski S."/>
        </authorList>
    </citation>
    <scope>NUCLEOTIDE SEQUENCE</scope>
    <source>
        <strain evidence="3">CON44</strain>
    </source>
</reference>
<dbReference type="AlphaFoldDB" id="A0A857MDU0"/>
<dbReference type="InterPro" id="IPR002347">
    <property type="entry name" value="SDR_fam"/>
</dbReference>